<gene>
    <name evidence="2" type="ORF">FDA38_14925</name>
</gene>
<name>A0A4U3LY20_9ACTN</name>
<dbReference type="Pfam" id="PF14013">
    <property type="entry name" value="MT0933_antitox"/>
    <property type="match status" value="1"/>
</dbReference>
<protein>
    <submittedName>
        <fullName evidence="2">Antitoxin</fullName>
    </submittedName>
</protein>
<keyword evidence="3" id="KW-1185">Reference proteome</keyword>
<dbReference type="EMBL" id="SZPZ01000002">
    <property type="protein sequence ID" value="TKK79677.1"/>
    <property type="molecule type" value="Genomic_DNA"/>
</dbReference>
<reference evidence="2 3" key="1">
    <citation type="submission" date="2019-04" db="EMBL/GenBank/DDBJ databases">
        <title>Kribbella sp. NEAU-THZ 27 nov., a novel actinomycete isolated from soil.</title>
        <authorList>
            <person name="Duan L."/>
        </authorList>
    </citation>
    <scope>NUCLEOTIDE SEQUENCE [LARGE SCALE GENOMIC DNA]</scope>
    <source>
        <strain evidence="3">NEAU-THZ27</strain>
    </source>
</reference>
<dbReference type="Proteomes" id="UP000305836">
    <property type="component" value="Unassembled WGS sequence"/>
</dbReference>
<evidence type="ECO:0000313" key="2">
    <source>
        <dbReference type="EMBL" id="TKK79677.1"/>
    </source>
</evidence>
<evidence type="ECO:0000256" key="1">
    <source>
        <dbReference type="SAM" id="MobiDB-lite"/>
    </source>
</evidence>
<feature type="region of interest" description="Disordered" evidence="1">
    <location>
        <begin position="56"/>
        <end position="107"/>
    </location>
</feature>
<accession>A0A4U3LY20</accession>
<dbReference type="InterPro" id="IPR028037">
    <property type="entry name" value="Antitoxin_Rv0909/MT0933"/>
</dbReference>
<dbReference type="RefSeq" id="WP_137254628.1">
    <property type="nucleotide sequence ID" value="NZ_JBHSPQ010000001.1"/>
</dbReference>
<feature type="compositionally biased region" description="Low complexity" evidence="1">
    <location>
        <begin position="67"/>
        <end position="88"/>
    </location>
</feature>
<sequence length="107" mass="11434">MNDFQEQAKNWLRNVVKQNPDKIKAGVEKAGDLIDKQTGGKYAEKVDSVQQKVGTFVDKQTTEEPGQAAQADQTPADTTSESTTAGTAEPDRPADRSTSSPVDGPAN</sequence>
<evidence type="ECO:0000313" key="3">
    <source>
        <dbReference type="Proteomes" id="UP000305836"/>
    </source>
</evidence>
<proteinExistence type="predicted"/>
<comment type="caution">
    <text evidence="2">The sequence shown here is derived from an EMBL/GenBank/DDBJ whole genome shotgun (WGS) entry which is preliminary data.</text>
</comment>
<organism evidence="2 3">
    <name type="scientific">Kribbella jiaozuonensis</name>
    <dbReference type="NCBI Taxonomy" id="2575441"/>
    <lineage>
        <taxon>Bacteria</taxon>
        <taxon>Bacillati</taxon>
        <taxon>Actinomycetota</taxon>
        <taxon>Actinomycetes</taxon>
        <taxon>Propionibacteriales</taxon>
        <taxon>Kribbellaceae</taxon>
        <taxon>Kribbella</taxon>
    </lineage>
</organism>
<dbReference type="OrthoDB" id="4843846at2"/>
<dbReference type="AlphaFoldDB" id="A0A4U3LY20"/>